<proteinExistence type="predicted"/>
<dbReference type="PROSITE" id="PS51186">
    <property type="entry name" value="GNAT"/>
    <property type="match status" value="1"/>
</dbReference>
<dbReference type="GO" id="GO:0016747">
    <property type="term" value="F:acyltransferase activity, transferring groups other than amino-acyl groups"/>
    <property type="evidence" value="ECO:0007669"/>
    <property type="project" value="InterPro"/>
</dbReference>
<reference evidence="4 5" key="1">
    <citation type="submission" date="2015-09" db="EMBL/GenBank/DDBJ databases">
        <authorList>
            <person name="Jackson K.R."/>
            <person name="Lunt B.L."/>
            <person name="Fisher J.N.B."/>
            <person name="Gardner A.V."/>
            <person name="Bailey M.E."/>
            <person name="Deus L.M."/>
            <person name="Earl A.S."/>
            <person name="Gibby P.D."/>
            <person name="Hartmann K.A."/>
            <person name="Liu J.E."/>
            <person name="Manci A.M."/>
            <person name="Nielsen D.A."/>
            <person name="Solomon M.B."/>
            <person name="Breakwell D.P."/>
            <person name="Burnett S.H."/>
            <person name="Grose J.H."/>
        </authorList>
    </citation>
    <scope>NUCLEOTIDE SEQUENCE [LARGE SCALE GENOMIC DNA]</scope>
    <source>
        <strain evidence="4 5">CECT 7799</strain>
    </source>
</reference>
<keyword evidence="1 4" id="KW-0808">Transferase</keyword>
<gene>
    <name evidence="4" type="primary">ysnE</name>
    <name evidence="4" type="ORF">JSE7799_02464</name>
</gene>
<dbReference type="PANTHER" id="PTHR43877">
    <property type="entry name" value="AMINOALKYLPHOSPHONATE N-ACETYLTRANSFERASE-RELATED-RELATED"/>
    <property type="match status" value="1"/>
</dbReference>
<evidence type="ECO:0000256" key="2">
    <source>
        <dbReference type="ARBA" id="ARBA00023315"/>
    </source>
</evidence>
<dbReference type="EMBL" id="CYPR01000162">
    <property type="protein sequence ID" value="CUH39736.1"/>
    <property type="molecule type" value="Genomic_DNA"/>
</dbReference>
<dbReference type="AlphaFoldDB" id="A0A0M7BEK4"/>
<feature type="domain" description="N-acetyltransferase" evidence="3">
    <location>
        <begin position="1"/>
        <end position="127"/>
    </location>
</feature>
<sequence length="127" mass="14186">MFMTAMFPREACEFPDPETLIAPKIRFVAAHDEMCVCGIGAIVLYDDHAEVKAMFTASDARGRGVADAVLRHLIALARMEGRPCLRLETAPGLDVAHRLYARHGFRRRGRFGPYPDDGSSLFFERST</sequence>
<dbReference type="InterPro" id="IPR000182">
    <property type="entry name" value="GNAT_dom"/>
</dbReference>
<protein>
    <submittedName>
        <fullName evidence="4">Putative N-acetyltransferase YsnE</fullName>
        <ecNumber evidence="4">2.3.1.-</ecNumber>
    </submittedName>
</protein>
<keyword evidence="5" id="KW-1185">Reference proteome</keyword>
<evidence type="ECO:0000259" key="3">
    <source>
        <dbReference type="PROSITE" id="PS51186"/>
    </source>
</evidence>
<dbReference type="EC" id="2.3.1.-" evidence="4"/>
<dbReference type="Proteomes" id="UP000049455">
    <property type="component" value="Unassembled WGS sequence"/>
</dbReference>
<dbReference type="InterPro" id="IPR016181">
    <property type="entry name" value="Acyl_CoA_acyltransferase"/>
</dbReference>
<keyword evidence="2 4" id="KW-0012">Acyltransferase</keyword>
<dbReference type="CDD" id="cd04301">
    <property type="entry name" value="NAT_SF"/>
    <property type="match status" value="1"/>
</dbReference>
<organism evidence="4 5">
    <name type="scientific">Jannaschia seosinensis</name>
    <dbReference type="NCBI Taxonomy" id="313367"/>
    <lineage>
        <taxon>Bacteria</taxon>
        <taxon>Pseudomonadati</taxon>
        <taxon>Pseudomonadota</taxon>
        <taxon>Alphaproteobacteria</taxon>
        <taxon>Rhodobacterales</taxon>
        <taxon>Roseobacteraceae</taxon>
        <taxon>Jannaschia</taxon>
    </lineage>
</organism>
<dbReference type="Pfam" id="PF00583">
    <property type="entry name" value="Acetyltransf_1"/>
    <property type="match status" value="1"/>
</dbReference>
<dbReference type="SUPFAM" id="SSF55729">
    <property type="entry name" value="Acyl-CoA N-acyltransferases (Nat)"/>
    <property type="match status" value="1"/>
</dbReference>
<name>A0A0M7BEK4_9RHOB</name>
<evidence type="ECO:0000313" key="4">
    <source>
        <dbReference type="EMBL" id="CUH39736.1"/>
    </source>
</evidence>
<evidence type="ECO:0000256" key="1">
    <source>
        <dbReference type="ARBA" id="ARBA00022679"/>
    </source>
</evidence>
<dbReference type="InterPro" id="IPR050832">
    <property type="entry name" value="Bact_Acetyltransf"/>
</dbReference>
<dbReference type="STRING" id="313367.JSE7799_02464"/>
<dbReference type="Gene3D" id="3.40.630.30">
    <property type="match status" value="1"/>
</dbReference>
<accession>A0A0M7BEK4</accession>
<dbReference type="OrthoDB" id="9803233at2"/>
<evidence type="ECO:0000313" key="5">
    <source>
        <dbReference type="Proteomes" id="UP000049455"/>
    </source>
</evidence>
<dbReference type="PANTHER" id="PTHR43877:SF5">
    <property type="entry name" value="BLL8307 PROTEIN"/>
    <property type="match status" value="1"/>
</dbReference>